<dbReference type="Pfam" id="PF00941">
    <property type="entry name" value="FAD_binding_5"/>
    <property type="match status" value="1"/>
</dbReference>
<comment type="caution">
    <text evidence="5">The sequence shown here is derived from an EMBL/GenBank/DDBJ whole genome shotgun (WGS) entry which is preliminary data.</text>
</comment>
<dbReference type="PANTHER" id="PTHR42659">
    <property type="entry name" value="XANTHINE DEHYDROGENASE SUBUNIT C-RELATED"/>
    <property type="match status" value="1"/>
</dbReference>
<dbReference type="SUPFAM" id="SSF56176">
    <property type="entry name" value="FAD-binding/transporter-associated domain-like"/>
    <property type="match status" value="1"/>
</dbReference>
<keyword evidence="2" id="KW-0274">FAD</keyword>
<keyword evidence="1" id="KW-0285">Flavoprotein</keyword>
<organism evidence="5">
    <name type="scientific">mine drainage metagenome</name>
    <dbReference type="NCBI Taxonomy" id="410659"/>
    <lineage>
        <taxon>unclassified sequences</taxon>
        <taxon>metagenomes</taxon>
        <taxon>ecological metagenomes</taxon>
    </lineage>
</organism>
<dbReference type="InterPro" id="IPR036683">
    <property type="entry name" value="CO_DH_flav_C_dom_sf"/>
</dbReference>
<dbReference type="Gene3D" id="3.30.465.10">
    <property type="match status" value="1"/>
</dbReference>
<feature type="domain" description="FAD-binding PCMH-type" evidence="4">
    <location>
        <begin position="2"/>
        <end position="217"/>
    </location>
</feature>
<keyword evidence="3 5" id="KW-0560">Oxidoreductase</keyword>
<dbReference type="InterPro" id="IPR016167">
    <property type="entry name" value="FAD-bd_PCMH_sub1"/>
</dbReference>
<dbReference type="InterPro" id="IPR002346">
    <property type="entry name" value="Mopterin_DH_FAD-bd"/>
</dbReference>
<gene>
    <name evidence="5" type="primary">hcrB</name>
    <name evidence="5" type="ORF">GALL_233950</name>
</gene>
<dbReference type="EC" id="1.3.7.9" evidence="5"/>
<dbReference type="InterPro" id="IPR036318">
    <property type="entry name" value="FAD-bd_PCMH-like_sf"/>
</dbReference>
<proteinExistence type="predicted"/>
<dbReference type="InterPro" id="IPR016169">
    <property type="entry name" value="FAD-bd_PCMH_sub2"/>
</dbReference>
<dbReference type="PROSITE" id="PS51387">
    <property type="entry name" value="FAD_PCMH"/>
    <property type="match status" value="1"/>
</dbReference>
<dbReference type="SMART" id="SM01092">
    <property type="entry name" value="CO_deh_flav_C"/>
    <property type="match status" value="1"/>
</dbReference>
<dbReference type="GO" id="GO:0071949">
    <property type="term" value="F:FAD binding"/>
    <property type="evidence" value="ECO:0007669"/>
    <property type="project" value="InterPro"/>
</dbReference>
<dbReference type="Gene3D" id="3.30.390.50">
    <property type="entry name" value="CO dehydrogenase flavoprotein, C-terminal domain"/>
    <property type="match status" value="1"/>
</dbReference>
<dbReference type="InterPro" id="IPR017608">
    <property type="entry name" value="4hydrxbenzoyl-CoA_Rdtase_bsu"/>
</dbReference>
<dbReference type="Gene3D" id="3.30.43.10">
    <property type="entry name" value="Uridine Diphospho-n-acetylenolpyruvylglucosamine Reductase, domain 2"/>
    <property type="match status" value="1"/>
</dbReference>
<reference evidence="5" key="1">
    <citation type="submission" date="2016-10" db="EMBL/GenBank/DDBJ databases">
        <title>Sequence of Gallionella enrichment culture.</title>
        <authorList>
            <person name="Poehlein A."/>
            <person name="Muehling M."/>
            <person name="Daniel R."/>
        </authorList>
    </citation>
    <scope>NUCLEOTIDE SEQUENCE</scope>
</reference>
<protein>
    <submittedName>
        <fullName evidence="5">4-hydroxybenzoyl-CoA reductase subunit beta</fullName>
        <ecNumber evidence="5">1.3.7.9</ecNumber>
    </submittedName>
</protein>
<sequence>METLPDFRLLRPDSINDAVAARGATADARYLAGGTDLLTNMRRGLVSAQTLIDLGAIAELRRIAVDDAGLTIGAGVTLEKLAAHPMVVAEYAALAEAALSIAGPTHRAVGTVGGNLCLDTRCRFYNQSEPWRAGNDYCMKIAGDACRVAPKADRCYAAFSGDLAPALMVLGAVAEIAGPSGRRQMPLAEVYADDGIRYLSLAPEELLVSVRLPAANGLRSGYEKIRVRGAVDFPLAGVAVALRSVDGHAADLSIAVTGTDSRPVLITGLGGLPGADDQAAIEKLLRKQVGPMETAITPAPYRRRAVPVLVKRLMTRLLADR</sequence>
<dbReference type="InterPro" id="IPR016166">
    <property type="entry name" value="FAD-bd_PCMH"/>
</dbReference>
<dbReference type="InterPro" id="IPR051312">
    <property type="entry name" value="Diverse_Substr_Oxidored"/>
</dbReference>
<evidence type="ECO:0000256" key="3">
    <source>
        <dbReference type="ARBA" id="ARBA00023002"/>
    </source>
</evidence>
<evidence type="ECO:0000256" key="2">
    <source>
        <dbReference type="ARBA" id="ARBA00022827"/>
    </source>
</evidence>
<dbReference type="AlphaFoldDB" id="A0A1J5RRP1"/>
<accession>A0A1J5RRP1</accession>
<name>A0A1J5RRP1_9ZZZZ</name>
<evidence type="ECO:0000313" key="5">
    <source>
        <dbReference type="EMBL" id="OIQ94639.1"/>
    </source>
</evidence>
<evidence type="ECO:0000256" key="1">
    <source>
        <dbReference type="ARBA" id="ARBA00022630"/>
    </source>
</evidence>
<evidence type="ECO:0000259" key="4">
    <source>
        <dbReference type="PROSITE" id="PS51387"/>
    </source>
</evidence>
<dbReference type="EMBL" id="MLJW01000182">
    <property type="protein sequence ID" value="OIQ94639.1"/>
    <property type="molecule type" value="Genomic_DNA"/>
</dbReference>
<dbReference type="PANTHER" id="PTHR42659:SF2">
    <property type="entry name" value="XANTHINE DEHYDROGENASE SUBUNIT C-RELATED"/>
    <property type="match status" value="1"/>
</dbReference>
<dbReference type="InterPro" id="IPR005107">
    <property type="entry name" value="CO_DH_flav_C"/>
</dbReference>
<dbReference type="NCBIfam" id="TIGR03195">
    <property type="entry name" value="4hydrxCoA_B"/>
    <property type="match status" value="1"/>
</dbReference>
<dbReference type="SUPFAM" id="SSF55447">
    <property type="entry name" value="CO dehydrogenase flavoprotein C-terminal domain-like"/>
    <property type="match status" value="1"/>
</dbReference>
<dbReference type="GO" id="GO:0016491">
    <property type="term" value="F:oxidoreductase activity"/>
    <property type="evidence" value="ECO:0007669"/>
    <property type="project" value="UniProtKB-KW"/>
</dbReference>